<dbReference type="Gene3D" id="3.40.250.10">
    <property type="entry name" value="Rhodanese-like domain"/>
    <property type="match status" value="1"/>
</dbReference>
<evidence type="ECO:0000313" key="3">
    <source>
        <dbReference type="Proteomes" id="UP000053091"/>
    </source>
</evidence>
<dbReference type="InterPro" id="IPR050229">
    <property type="entry name" value="GlpE_sulfurtransferase"/>
</dbReference>
<dbReference type="Pfam" id="PF00581">
    <property type="entry name" value="Rhodanese"/>
    <property type="match status" value="1"/>
</dbReference>
<proteinExistence type="predicted"/>
<protein>
    <submittedName>
        <fullName evidence="2">Rhodanese-related sulfurtransferase</fullName>
    </submittedName>
</protein>
<keyword evidence="2" id="KW-0808">Transferase</keyword>
<dbReference type="InterPro" id="IPR036873">
    <property type="entry name" value="Rhodanese-like_dom_sf"/>
</dbReference>
<dbReference type="InterPro" id="IPR001763">
    <property type="entry name" value="Rhodanese-like_dom"/>
</dbReference>
<dbReference type="RefSeq" id="WP_062043566.1">
    <property type="nucleotide sequence ID" value="NZ_DF968183.1"/>
</dbReference>
<evidence type="ECO:0000313" key="2">
    <source>
        <dbReference type="EMBL" id="GAP44379.1"/>
    </source>
</evidence>
<name>A0A0S7C0F6_9BACT</name>
<organism evidence="2">
    <name type="scientific">Lentimicrobium saccharophilum</name>
    <dbReference type="NCBI Taxonomy" id="1678841"/>
    <lineage>
        <taxon>Bacteria</taxon>
        <taxon>Pseudomonadati</taxon>
        <taxon>Bacteroidota</taxon>
        <taxon>Bacteroidia</taxon>
        <taxon>Bacteroidales</taxon>
        <taxon>Lentimicrobiaceae</taxon>
        <taxon>Lentimicrobium</taxon>
    </lineage>
</organism>
<dbReference type="AlphaFoldDB" id="A0A0S7C0F6"/>
<evidence type="ECO:0000259" key="1">
    <source>
        <dbReference type="PROSITE" id="PS50206"/>
    </source>
</evidence>
<sequence length="105" mass="12208">MKFITPKELKVLIDSKTDFMLIDTREPEKYETCHISGAVSMPQLQLPSMLNKIDPKKKIIIYCIYGMKSEQVYIYLKDKLKIKDLSILEGGIYQYAMEIDPDMPV</sequence>
<dbReference type="SUPFAM" id="SSF52821">
    <property type="entry name" value="Rhodanese/Cell cycle control phosphatase"/>
    <property type="match status" value="1"/>
</dbReference>
<dbReference type="Proteomes" id="UP000053091">
    <property type="component" value="Unassembled WGS sequence"/>
</dbReference>
<dbReference type="PANTHER" id="PTHR43031">
    <property type="entry name" value="FAD-DEPENDENT OXIDOREDUCTASE"/>
    <property type="match status" value="1"/>
</dbReference>
<dbReference type="SMART" id="SM00450">
    <property type="entry name" value="RHOD"/>
    <property type="match status" value="1"/>
</dbReference>
<feature type="domain" description="Rhodanese" evidence="1">
    <location>
        <begin position="15"/>
        <end position="104"/>
    </location>
</feature>
<dbReference type="PANTHER" id="PTHR43031:SF17">
    <property type="entry name" value="SULFURTRANSFERASE YTWF-RELATED"/>
    <property type="match status" value="1"/>
</dbReference>
<reference evidence="2" key="1">
    <citation type="journal article" date="2015" name="Genome Announc.">
        <title>Draft Genome Sequence of Bacteroidales Strain TBC1, a Novel Isolate from a Methanogenic Wastewater Treatment System.</title>
        <authorList>
            <person name="Tourlousse D.M."/>
            <person name="Matsuura N."/>
            <person name="Sun L."/>
            <person name="Toyonaga M."/>
            <person name="Kuroda K."/>
            <person name="Ohashi A."/>
            <person name="Cruz R."/>
            <person name="Yamaguchi T."/>
            <person name="Sekiguchi Y."/>
        </authorList>
    </citation>
    <scope>NUCLEOTIDE SEQUENCE [LARGE SCALE GENOMIC DNA]</scope>
    <source>
        <strain evidence="2">TBC1</strain>
    </source>
</reference>
<keyword evidence="3" id="KW-1185">Reference proteome</keyword>
<accession>A0A0S7C0F6</accession>
<dbReference type="STRING" id="1678841.TBC1_12183"/>
<dbReference type="EMBL" id="DF968183">
    <property type="protein sequence ID" value="GAP44379.1"/>
    <property type="molecule type" value="Genomic_DNA"/>
</dbReference>
<gene>
    <name evidence="2" type="ORF">TBC1_12183</name>
</gene>
<dbReference type="PROSITE" id="PS50206">
    <property type="entry name" value="RHODANESE_3"/>
    <property type="match status" value="1"/>
</dbReference>
<dbReference type="GO" id="GO:0016740">
    <property type="term" value="F:transferase activity"/>
    <property type="evidence" value="ECO:0007669"/>
    <property type="project" value="UniProtKB-KW"/>
</dbReference>
<dbReference type="OrthoDB" id="1450994at2"/>